<accession>B5VMY2</accession>
<dbReference type="AlphaFoldDB" id="B5VMY2"/>
<evidence type="ECO:0000313" key="2">
    <source>
        <dbReference type="Proteomes" id="UP000008988"/>
    </source>
</evidence>
<reference evidence="1 2" key="1">
    <citation type="journal article" date="2008" name="FEMS Yeast Res.">
        <title>Comparative genome analysis of a Saccharomyces cerevisiae wine strain.</title>
        <authorList>
            <person name="Borneman A.R."/>
            <person name="Forgan A.H."/>
            <person name="Pretorius I.S."/>
            <person name="Chambers P.J."/>
        </authorList>
    </citation>
    <scope>NUCLEOTIDE SEQUENCE [LARGE SCALE GENOMIC DNA]</scope>
    <source>
        <strain evidence="1 2">AWRI1631</strain>
    </source>
</reference>
<protein>
    <submittedName>
        <fullName evidence="1">Uncharacterized protein</fullName>
    </submittedName>
</protein>
<comment type="caution">
    <text evidence="1">The sequence shown here is derived from an EMBL/GenBank/DDBJ whole genome shotgun (WGS) entry which is preliminary data.</text>
</comment>
<dbReference type="Proteomes" id="UP000008988">
    <property type="component" value="Unassembled WGS sequence"/>
</dbReference>
<proteinExistence type="predicted"/>
<sequence length="48" mass="5604">MLDQMVFTLSTLVRPGKSWFWLLELLLPFQTQKMLLPSLPEPTVKELS</sequence>
<gene>
    <name evidence="1" type="ORF">AWRI1631_120940</name>
</gene>
<evidence type="ECO:0000313" key="1">
    <source>
        <dbReference type="EMBL" id="EDZ70705.1"/>
    </source>
</evidence>
<organism evidence="1 2">
    <name type="scientific">Saccharomyces cerevisiae (strain AWRI1631)</name>
    <name type="common">Baker's yeast</name>
    <dbReference type="NCBI Taxonomy" id="545124"/>
    <lineage>
        <taxon>Eukaryota</taxon>
        <taxon>Fungi</taxon>
        <taxon>Dikarya</taxon>
        <taxon>Ascomycota</taxon>
        <taxon>Saccharomycotina</taxon>
        <taxon>Saccharomycetes</taxon>
        <taxon>Saccharomycetales</taxon>
        <taxon>Saccharomycetaceae</taxon>
        <taxon>Saccharomyces</taxon>
    </lineage>
</organism>
<name>B5VMY2_YEAS6</name>
<dbReference type="EMBL" id="ABSV01001578">
    <property type="protein sequence ID" value="EDZ70705.1"/>
    <property type="molecule type" value="Genomic_DNA"/>
</dbReference>